<dbReference type="Pfam" id="PF13837">
    <property type="entry name" value="Myb_DNA-bind_4"/>
    <property type="match status" value="1"/>
</dbReference>
<evidence type="ECO:0000256" key="6">
    <source>
        <dbReference type="SAM" id="MobiDB-lite"/>
    </source>
</evidence>
<keyword evidence="5" id="KW-0539">Nucleus</keyword>
<evidence type="ECO:0000256" key="1">
    <source>
        <dbReference type="ARBA" id="ARBA00004123"/>
    </source>
</evidence>
<organism evidence="8 9">
    <name type="scientific">Cuscuta australis</name>
    <dbReference type="NCBI Taxonomy" id="267555"/>
    <lineage>
        <taxon>Eukaryota</taxon>
        <taxon>Viridiplantae</taxon>
        <taxon>Streptophyta</taxon>
        <taxon>Embryophyta</taxon>
        <taxon>Tracheophyta</taxon>
        <taxon>Spermatophyta</taxon>
        <taxon>Magnoliopsida</taxon>
        <taxon>eudicotyledons</taxon>
        <taxon>Gunneridae</taxon>
        <taxon>Pentapetalae</taxon>
        <taxon>asterids</taxon>
        <taxon>lamiids</taxon>
        <taxon>Solanales</taxon>
        <taxon>Convolvulaceae</taxon>
        <taxon>Cuscuteae</taxon>
        <taxon>Cuscuta</taxon>
        <taxon>Cuscuta subgen. Grammica</taxon>
        <taxon>Cuscuta sect. Cleistogrammica</taxon>
    </lineage>
</organism>
<dbReference type="InterPro" id="IPR044822">
    <property type="entry name" value="Myb_DNA-bind_4"/>
</dbReference>
<keyword evidence="3" id="KW-0238">DNA-binding</keyword>
<feature type="region of interest" description="Disordered" evidence="6">
    <location>
        <begin position="138"/>
        <end position="207"/>
    </location>
</feature>
<evidence type="ECO:0000256" key="5">
    <source>
        <dbReference type="ARBA" id="ARBA00023242"/>
    </source>
</evidence>
<evidence type="ECO:0000256" key="3">
    <source>
        <dbReference type="ARBA" id="ARBA00023125"/>
    </source>
</evidence>
<evidence type="ECO:0000313" key="8">
    <source>
        <dbReference type="EMBL" id="RAL52155.1"/>
    </source>
</evidence>
<evidence type="ECO:0000259" key="7">
    <source>
        <dbReference type="PROSITE" id="PS50090"/>
    </source>
</evidence>
<keyword evidence="2" id="KW-0805">Transcription regulation</keyword>
<dbReference type="PROSITE" id="PS50090">
    <property type="entry name" value="MYB_LIKE"/>
    <property type="match status" value="1"/>
</dbReference>
<dbReference type="FunFam" id="1.10.10.60:FF:000032">
    <property type="entry name" value="Zinc finger and SCAN domain-containing 20"/>
    <property type="match status" value="1"/>
</dbReference>
<dbReference type="EMBL" id="NQVE01000039">
    <property type="protein sequence ID" value="RAL52155.1"/>
    <property type="molecule type" value="Genomic_DNA"/>
</dbReference>
<dbReference type="GO" id="GO:0003677">
    <property type="term" value="F:DNA binding"/>
    <property type="evidence" value="ECO:0007669"/>
    <property type="project" value="UniProtKB-KW"/>
</dbReference>
<name>A0A328E2K2_9ASTE</name>
<evidence type="ECO:0000256" key="2">
    <source>
        <dbReference type="ARBA" id="ARBA00023015"/>
    </source>
</evidence>
<feature type="compositionally biased region" description="Basic residues" evidence="6">
    <location>
        <begin position="1"/>
        <end position="12"/>
    </location>
</feature>
<comment type="caution">
    <text evidence="8">The sequence shown here is derived from an EMBL/GenBank/DDBJ whole genome shotgun (WGS) entry which is preliminary data.</text>
</comment>
<gene>
    <name evidence="8" type="ORF">DM860_017292</name>
</gene>
<evidence type="ECO:0000256" key="4">
    <source>
        <dbReference type="ARBA" id="ARBA00023163"/>
    </source>
</evidence>
<feature type="domain" description="Myb-like" evidence="7">
    <location>
        <begin position="41"/>
        <end position="97"/>
    </location>
</feature>
<accession>A0A328E2K2</accession>
<reference evidence="8 9" key="1">
    <citation type="submission" date="2018-06" db="EMBL/GenBank/DDBJ databases">
        <title>The Genome of Cuscuta australis (Dodder) Provides Insight into the Evolution of Plant Parasitism.</title>
        <authorList>
            <person name="Liu H."/>
        </authorList>
    </citation>
    <scope>NUCLEOTIDE SEQUENCE [LARGE SCALE GENOMIC DNA]</scope>
    <source>
        <strain evidence="9">cv. Yunnan</strain>
        <tissue evidence="8">Vines</tissue>
    </source>
</reference>
<comment type="subcellular location">
    <subcellularLocation>
        <location evidence="1">Nucleus</location>
    </subcellularLocation>
</comment>
<dbReference type="GO" id="GO:0006355">
    <property type="term" value="P:regulation of DNA-templated transcription"/>
    <property type="evidence" value="ECO:0007669"/>
    <property type="project" value="UniProtKB-ARBA"/>
</dbReference>
<dbReference type="GO" id="GO:0005634">
    <property type="term" value="C:nucleus"/>
    <property type="evidence" value="ECO:0007669"/>
    <property type="project" value="UniProtKB-SubCell"/>
</dbReference>
<proteinExistence type="predicted"/>
<dbReference type="PANTHER" id="PTHR21654">
    <property type="entry name" value="FI21293P1"/>
    <property type="match status" value="1"/>
</dbReference>
<dbReference type="AlphaFoldDB" id="A0A328E2K2"/>
<keyword evidence="4" id="KW-0804">Transcription</keyword>
<sequence length="307" mass="34828">MDSYHHQLHPKVGHLQPHQYGGGAGAETGGGGAAGDRFPQWSSQETREFLGIRGELDPTFMQTKRNKLLWEIIATKMKERGFHRSAEQCKCKWKNLVTRYKGCETLDGEGMRQQFPYYNDLQALFDARMQRILWMEAEGGSSSGGSKRMKAASMGMSSDEDEDEDSEVEAAVAANKGSKRRRKEAKGGLIISSSSNGGGGGNNNTNNNAAAAAGVREVLEEFMKQQVQMDVEWMKAVEAREEERRAREAEWRQTVEALERERLMMERVWREREEQRRAREEARAEKRDALINALLNNLIRRDDDLQG</sequence>
<evidence type="ECO:0000313" key="9">
    <source>
        <dbReference type="Proteomes" id="UP000249390"/>
    </source>
</evidence>
<feature type="compositionally biased region" description="Acidic residues" evidence="6">
    <location>
        <begin position="158"/>
        <end position="168"/>
    </location>
</feature>
<dbReference type="InterPro" id="IPR001005">
    <property type="entry name" value="SANT/Myb"/>
</dbReference>
<dbReference type="Gene3D" id="1.10.10.60">
    <property type="entry name" value="Homeodomain-like"/>
    <property type="match status" value="1"/>
</dbReference>
<keyword evidence="9" id="KW-1185">Reference proteome</keyword>
<dbReference type="PANTHER" id="PTHR21654:SF66">
    <property type="entry name" value="TRIHELIX TRANSCRIPTION FACTOR GT-3B"/>
    <property type="match status" value="1"/>
</dbReference>
<dbReference type="CDD" id="cd12203">
    <property type="entry name" value="GT1"/>
    <property type="match status" value="1"/>
</dbReference>
<feature type="compositionally biased region" description="Gly residues" evidence="6">
    <location>
        <begin position="20"/>
        <end position="34"/>
    </location>
</feature>
<dbReference type="Proteomes" id="UP000249390">
    <property type="component" value="Unassembled WGS sequence"/>
</dbReference>
<protein>
    <recommendedName>
        <fullName evidence="7">Myb-like domain-containing protein</fullName>
    </recommendedName>
</protein>
<feature type="region of interest" description="Disordered" evidence="6">
    <location>
        <begin position="1"/>
        <end position="39"/>
    </location>
</feature>